<keyword evidence="3" id="KW-1185">Reference proteome</keyword>
<keyword evidence="1" id="KW-0472">Membrane</keyword>
<comment type="caution">
    <text evidence="2">The sequence shown here is derived from an EMBL/GenBank/DDBJ whole genome shotgun (WGS) entry which is preliminary data.</text>
</comment>
<protein>
    <recommendedName>
        <fullName evidence="4">Tissue inhibitor of metalloproteinase</fullName>
    </recommendedName>
</protein>
<feature type="transmembrane region" description="Helical" evidence="1">
    <location>
        <begin position="177"/>
        <end position="198"/>
    </location>
</feature>
<proteinExistence type="predicted"/>
<dbReference type="RefSeq" id="WP_204822320.1">
    <property type="nucleotide sequence ID" value="NZ_JANHOF010000027.1"/>
</dbReference>
<name>A0ABV6J9P9_9BACL</name>
<evidence type="ECO:0000313" key="2">
    <source>
        <dbReference type="EMBL" id="MFC0392586.1"/>
    </source>
</evidence>
<dbReference type="Gene3D" id="2.40.50.120">
    <property type="match status" value="1"/>
</dbReference>
<keyword evidence="1" id="KW-1133">Transmembrane helix</keyword>
<evidence type="ECO:0008006" key="4">
    <source>
        <dbReference type="Google" id="ProtNLM"/>
    </source>
</evidence>
<evidence type="ECO:0000313" key="3">
    <source>
        <dbReference type="Proteomes" id="UP001589818"/>
    </source>
</evidence>
<dbReference type="Proteomes" id="UP001589818">
    <property type="component" value="Unassembled WGS sequence"/>
</dbReference>
<organism evidence="2 3">
    <name type="scientific">Paenibacillus mendelii</name>
    <dbReference type="NCBI Taxonomy" id="206163"/>
    <lineage>
        <taxon>Bacteria</taxon>
        <taxon>Bacillati</taxon>
        <taxon>Bacillota</taxon>
        <taxon>Bacilli</taxon>
        <taxon>Bacillales</taxon>
        <taxon>Paenibacillaceae</taxon>
        <taxon>Paenibacillus</taxon>
    </lineage>
</organism>
<keyword evidence="1" id="KW-0812">Transmembrane</keyword>
<dbReference type="SUPFAM" id="SSF50242">
    <property type="entry name" value="TIMP-like"/>
    <property type="match status" value="1"/>
</dbReference>
<reference evidence="2 3" key="1">
    <citation type="submission" date="2024-09" db="EMBL/GenBank/DDBJ databases">
        <authorList>
            <person name="Sun Q."/>
            <person name="Mori K."/>
        </authorList>
    </citation>
    <scope>NUCLEOTIDE SEQUENCE [LARGE SCALE GENOMIC DNA]</scope>
    <source>
        <strain evidence="2 3">CCM 4839</strain>
    </source>
</reference>
<gene>
    <name evidence="2" type="ORF">ACFFJ8_14530</name>
</gene>
<dbReference type="EMBL" id="JBHLVF010000018">
    <property type="protein sequence ID" value="MFC0392586.1"/>
    <property type="molecule type" value="Genomic_DNA"/>
</dbReference>
<evidence type="ECO:0000256" key="1">
    <source>
        <dbReference type="SAM" id="Phobius"/>
    </source>
</evidence>
<sequence>MWKRTTTVILGFLLVFGMWVAVVPVTVHACSCAQVPNIEDQLNRKTAIFTGKVVSLTKPVQGEIQSSADPVEAQFEVKTVWKGEVGSQTAVYTALSSVSCGYEGFEVNKEYIVYAYGGPDRLETGFCEGTKTLTSAQNDLKALGTGYEPAKINAKIMIPQEAPLELSTMDTEPDNRLASNGIVLAISLSLLILLVIFIRRRAR</sequence>
<accession>A0ABV6J9P9</accession>
<dbReference type="InterPro" id="IPR008993">
    <property type="entry name" value="TIMP-like_OB-fold"/>
</dbReference>